<comment type="caution">
    <text evidence="1">The sequence shown here is derived from an EMBL/GenBank/DDBJ whole genome shotgun (WGS) entry which is preliminary data.</text>
</comment>
<evidence type="ECO:0000313" key="1">
    <source>
        <dbReference type="EMBL" id="HCK31203.1"/>
    </source>
</evidence>
<dbReference type="EMBL" id="DPVE01000245">
    <property type="protein sequence ID" value="HCK31203.1"/>
    <property type="molecule type" value="Genomic_DNA"/>
</dbReference>
<dbReference type="GO" id="GO:0016301">
    <property type="term" value="F:kinase activity"/>
    <property type="evidence" value="ECO:0007669"/>
    <property type="project" value="UniProtKB-KW"/>
</dbReference>
<dbReference type="Proteomes" id="UP000263596">
    <property type="component" value="Unassembled WGS sequence"/>
</dbReference>
<organism evidence="1 2">
    <name type="scientific">Acinetobacter ursingii</name>
    <dbReference type="NCBI Taxonomy" id="108980"/>
    <lineage>
        <taxon>Bacteria</taxon>
        <taxon>Pseudomonadati</taxon>
        <taxon>Pseudomonadota</taxon>
        <taxon>Gammaproteobacteria</taxon>
        <taxon>Moraxellales</taxon>
        <taxon>Moraxellaceae</taxon>
        <taxon>Acinetobacter</taxon>
    </lineage>
</organism>
<dbReference type="InterPro" id="IPR036890">
    <property type="entry name" value="HATPase_C_sf"/>
</dbReference>
<dbReference type="AlphaFoldDB" id="A0A3D2SQ66"/>
<keyword evidence="1" id="KW-0808">Transferase</keyword>
<protein>
    <submittedName>
        <fullName evidence="1">Two-component sensor histidine kinase</fullName>
    </submittedName>
</protein>
<reference evidence="1 2" key="1">
    <citation type="journal article" date="2018" name="Nat. Biotechnol.">
        <title>A standardized bacterial taxonomy based on genome phylogeny substantially revises the tree of life.</title>
        <authorList>
            <person name="Parks D.H."/>
            <person name="Chuvochina M."/>
            <person name="Waite D.W."/>
            <person name="Rinke C."/>
            <person name="Skarshewski A."/>
            <person name="Chaumeil P.A."/>
            <person name="Hugenholtz P."/>
        </authorList>
    </citation>
    <scope>NUCLEOTIDE SEQUENCE [LARGE SCALE GENOMIC DNA]</scope>
    <source>
        <strain evidence="1">UBA9669</strain>
    </source>
</reference>
<dbReference type="Gene3D" id="3.30.565.10">
    <property type="entry name" value="Histidine kinase-like ATPase, C-terminal domain"/>
    <property type="match status" value="1"/>
</dbReference>
<dbReference type="SUPFAM" id="SSF55874">
    <property type="entry name" value="ATPase domain of HSP90 chaperone/DNA topoisomerase II/histidine kinase"/>
    <property type="match status" value="1"/>
</dbReference>
<evidence type="ECO:0000313" key="2">
    <source>
        <dbReference type="Proteomes" id="UP000263596"/>
    </source>
</evidence>
<proteinExistence type="predicted"/>
<feature type="non-terminal residue" evidence="1">
    <location>
        <position position="1"/>
    </location>
</feature>
<gene>
    <name evidence="1" type="ORF">DHW29_14140</name>
</gene>
<name>A0A3D2SQ66_9GAMM</name>
<sequence length="47" mass="5143">QRGSGLGLSITRKIVMLHHAQLDFHIVEQGGLTVELVFTLAEDLDPS</sequence>
<keyword evidence="1" id="KW-0418">Kinase</keyword>
<accession>A0A3D2SQ66</accession>